<proteinExistence type="inferred from homology"/>
<evidence type="ECO:0000256" key="1">
    <source>
        <dbReference type="ARBA" id="ARBA00006484"/>
    </source>
</evidence>
<comment type="similarity">
    <text evidence="1 2">Belongs to the short-chain dehydrogenases/reductases (SDR) family.</text>
</comment>
<sequence length="283" mass="29763">MSVLKGRVALVTGASRGIGYAIAQRFAAEGAAVVLCASRMGAHGDLQGTLESAVATIKAGGGKAAAVACDLSDANARADLVSRAGQPFGPIDILVNNAAASKMRLPSELSTAQRNFMFDLNVNAPIELAQQAIPGMRERGVGWILNISSRTCEQPVVPYRDSAMAAHVIAAYGATKAALNRYSVGLAHELADQCIYVNTLAPENIVLTSGAEYVRDIARRSPDMAEPVEMMAEAALALCHRPFVGQNCYSRQLLHSLGLKVKSLDGQRELGDAFLPADLNATA</sequence>
<keyword evidence="4" id="KW-1185">Reference proteome</keyword>
<dbReference type="InterPro" id="IPR002347">
    <property type="entry name" value="SDR_fam"/>
</dbReference>
<evidence type="ECO:0000313" key="3">
    <source>
        <dbReference type="EMBL" id="PLW69701.1"/>
    </source>
</evidence>
<reference evidence="3 4" key="1">
    <citation type="submission" date="2018-01" db="EMBL/GenBank/DDBJ databases">
        <title>The draft genome sequence of Halioglobus lutimaris HF004.</title>
        <authorList>
            <person name="Du Z.-J."/>
            <person name="Shi M.-J."/>
        </authorList>
    </citation>
    <scope>NUCLEOTIDE SEQUENCE [LARGE SCALE GENOMIC DNA]</scope>
    <source>
        <strain evidence="3 4">HF004</strain>
    </source>
</reference>
<evidence type="ECO:0000313" key="4">
    <source>
        <dbReference type="Proteomes" id="UP000235005"/>
    </source>
</evidence>
<dbReference type="OrthoDB" id="9810935at2"/>
<dbReference type="PANTHER" id="PTHR43943">
    <property type="entry name" value="DEHYDROGENASE/REDUCTASE (SDR FAMILY) MEMBER 4"/>
    <property type="match status" value="1"/>
</dbReference>
<dbReference type="AlphaFoldDB" id="A0A2N5X5F2"/>
<name>A0A2N5X5F2_9GAMM</name>
<dbReference type="EMBL" id="PKUS01000005">
    <property type="protein sequence ID" value="PLW69701.1"/>
    <property type="molecule type" value="Genomic_DNA"/>
</dbReference>
<dbReference type="Pfam" id="PF00106">
    <property type="entry name" value="adh_short"/>
    <property type="match status" value="1"/>
</dbReference>
<dbReference type="SUPFAM" id="SSF51735">
    <property type="entry name" value="NAD(P)-binding Rossmann-fold domains"/>
    <property type="match status" value="1"/>
</dbReference>
<dbReference type="Gene3D" id="3.40.50.720">
    <property type="entry name" value="NAD(P)-binding Rossmann-like Domain"/>
    <property type="match status" value="1"/>
</dbReference>
<protein>
    <submittedName>
        <fullName evidence="3">KR domain-containing protein</fullName>
    </submittedName>
</protein>
<dbReference type="PRINTS" id="PR00081">
    <property type="entry name" value="GDHRDH"/>
</dbReference>
<evidence type="ECO:0000256" key="2">
    <source>
        <dbReference type="RuleBase" id="RU000363"/>
    </source>
</evidence>
<dbReference type="RefSeq" id="WP_076001736.1">
    <property type="nucleotide sequence ID" value="NZ_PKUS01000005.1"/>
</dbReference>
<accession>A0A2N5X5F2</accession>
<dbReference type="PRINTS" id="PR00080">
    <property type="entry name" value="SDRFAMILY"/>
</dbReference>
<dbReference type="PANTHER" id="PTHR43943:SF2">
    <property type="entry name" value="DEHYDROGENASE_REDUCTASE 4"/>
    <property type="match status" value="1"/>
</dbReference>
<gene>
    <name evidence="3" type="ORF">C0039_06750</name>
</gene>
<comment type="caution">
    <text evidence="3">The sequence shown here is derived from an EMBL/GenBank/DDBJ whole genome shotgun (WGS) entry which is preliminary data.</text>
</comment>
<dbReference type="InterPro" id="IPR036291">
    <property type="entry name" value="NAD(P)-bd_dom_sf"/>
</dbReference>
<organism evidence="3 4">
    <name type="scientific">Pseudohalioglobus lutimaris</name>
    <dbReference type="NCBI Taxonomy" id="1737061"/>
    <lineage>
        <taxon>Bacteria</taxon>
        <taxon>Pseudomonadati</taxon>
        <taxon>Pseudomonadota</taxon>
        <taxon>Gammaproteobacteria</taxon>
        <taxon>Cellvibrionales</taxon>
        <taxon>Halieaceae</taxon>
        <taxon>Pseudohalioglobus</taxon>
    </lineage>
</organism>
<dbReference type="Proteomes" id="UP000235005">
    <property type="component" value="Unassembled WGS sequence"/>
</dbReference>